<dbReference type="InterPro" id="IPR035959">
    <property type="entry name" value="RutC-like_sf"/>
</dbReference>
<evidence type="ECO:0000313" key="2">
    <source>
        <dbReference type="Proteomes" id="UP001056426"/>
    </source>
</evidence>
<reference evidence="1" key="2">
    <citation type="submission" date="2022-06" db="EMBL/GenBank/DDBJ databases">
        <title>Xiashengella guii gen. nov. sp. nov., a bacterium isolated form anaerobic digestion tank.</title>
        <authorList>
            <person name="Huang H."/>
        </authorList>
    </citation>
    <scope>NUCLEOTIDE SEQUENCE</scope>
    <source>
        <strain evidence="1">Ai-910</strain>
    </source>
</reference>
<protein>
    <submittedName>
        <fullName evidence="1">RidA family protein</fullName>
    </submittedName>
</protein>
<dbReference type="Proteomes" id="UP001056426">
    <property type="component" value="Chromosome"/>
</dbReference>
<gene>
    <name evidence="1" type="ORF">M9189_08540</name>
</gene>
<dbReference type="InterPro" id="IPR006175">
    <property type="entry name" value="YjgF/YER057c/UK114"/>
</dbReference>
<proteinExistence type="predicted"/>
<dbReference type="SUPFAM" id="SSF55298">
    <property type="entry name" value="YjgF-like"/>
    <property type="match status" value="1"/>
</dbReference>
<name>A0A9J6ZNR5_9BACT</name>
<dbReference type="AlphaFoldDB" id="A0A9J6ZNR5"/>
<dbReference type="RefSeq" id="WP_250722361.1">
    <property type="nucleotide sequence ID" value="NZ_CP098400.1"/>
</dbReference>
<dbReference type="PANTHER" id="PTHR43857:SF1">
    <property type="entry name" value="YJGH FAMILY PROTEIN"/>
    <property type="match status" value="1"/>
</dbReference>
<dbReference type="CDD" id="cd00448">
    <property type="entry name" value="YjgF_YER057c_UK114_family"/>
    <property type="match status" value="1"/>
</dbReference>
<accession>A0A9J6ZNR5</accession>
<evidence type="ECO:0000313" key="1">
    <source>
        <dbReference type="EMBL" id="URW78904.1"/>
    </source>
</evidence>
<keyword evidence="2" id="KW-1185">Reference proteome</keyword>
<reference evidence="1" key="1">
    <citation type="submission" date="2022-05" db="EMBL/GenBank/DDBJ databases">
        <authorList>
            <person name="Sun X."/>
        </authorList>
    </citation>
    <scope>NUCLEOTIDE SEQUENCE</scope>
    <source>
        <strain evidence="1">Ai-910</strain>
    </source>
</reference>
<dbReference type="PANTHER" id="PTHR43857">
    <property type="entry name" value="BLR7761 PROTEIN"/>
    <property type="match status" value="1"/>
</dbReference>
<dbReference type="KEGG" id="alkq:M9189_08540"/>
<dbReference type="Pfam" id="PF01042">
    <property type="entry name" value="Ribonuc_L-PSP"/>
    <property type="match status" value="1"/>
</dbReference>
<dbReference type="EMBL" id="CP098400">
    <property type="protein sequence ID" value="URW78904.1"/>
    <property type="molecule type" value="Genomic_DNA"/>
</dbReference>
<dbReference type="Gene3D" id="3.30.1330.40">
    <property type="entry name" value="RutC-like"/>
    <property type="match status" value="1"/>
</dbReference>
<organism evidence="1 2">
    <name type="scientific">Xiashengella succiniciproducens</name>
    <dbReference type="NCBI Taxonomy" id="2949635"/>
    <lineage>
        <taxon>Bacteria</taxon>
        <taxon>Pseudomonadati</taxon>
        <taxon>Bacteroidota</taxon>
        <taxon>Bacteroidia</taxon>
        <taxon>Marinilabiliales</taxon>
        <taxon>Marinilabiliaceae</taxon>
        <taxon>Xiashengella</taxon>
    </lineage>
</organism>
<sequence length="133" mass="14381">MIKYLNPEGLHKHPAYSQVVITEGPGRTIYIGGQNGINANGEIVGKGDIARQTEQTLKNIDIALASCNASFANLMKLTIYIVQGQDLYKAFQASQPFFSKLSNQPIITVLVVAGLANPDYLVEIEATAFVPAE</sequence>